<organism evidence="2 3">
    <name type="scientific">Dioscorea zingiberensis</name>
    <dbReference type="NCBI Taxonomy" id="325984"/>
    <lineage>
        <taxon>Eukaryota</taxon>
        <taxon>Viridiplantae</taxon>
        <taxon>Streptophyta</taxon>
        <taxon>Embryophyta</taxon>
        <taxon>Tracheophyta</taxon>
        <taxon>Spermatophyta</taxon>
        <taxon>Magnoliopsida</taxon>
        <taxon>Liliopsida</taxon>
        <taxon>Dioscoreales</taxon>
        <taxon>Dioscoreaceae</taxon>
        <taxon>Dioscorea</taxon>
    </lineage>
</organism>
<dbReference type="EMBL" id="JAGGNH010000007">
    <property type="protein sequence ID" value="KAJ0967656.1"/>
    <property type="molecule type" value="Genomic_DNA"/>
</dbReference>
<evidence type="ECO:0000256" key="1">
    <source>
        <dbReference type="SAM" id="MobiDB-lite"/>
    </source>
</evidence>
<protein>
    <recommendedName>
        <fullName evidence="4">DUF4283 domain-containing protein</fullName>
    </recommendedName>
</protein>
<gene>
    <name evidence="2" type="ORF">J5N97_024573</name>
</gene>
<feature type="region of interest" description="Disordered" evidence="1">
    <location>
        <begin position="416"/>
        <end position="459"/>
    </location>
</feature>
<dbReference type="Proteomes" id="UP001085076">
    <property type="component" value="Miscellaneous, Linkage group lg07"/>
</dbReference>
<sequence length="537" mass="59782">MKTLVEPVTGAENTEKEEPEQLYISVPIDSDVIEGRRRMQCFSIITVKGIREQLVNAREIADVLSAIVDEQWTWKVKPLRDGRFIVAFPSTELARQAESKGSLHQFSFSLKLEPWTTDLGNIGKPEGPSRWVVVKQLPMDYWSQDMVARLLKSAGDLIYISSQSRDHGDDLLVLLRVRRPRRLPSNITCSMGHRKYNYQLELAKGRQAGATESKAIWLERDFNAQGDARTKPSLGGAHTQSHYGNAVDHLVPAERTQLTPQATIGPTTITKRGPLPTPLELYSATRLPQEADQFQAAEAQLVHNPTPLSTNVMVNDDAYQSKSPMRPSNYIKAHFNPKDKNTRPLNDGLMIDLSEASLKKIGNTWNLITEEAWQLITAGRLSTSTPPDPTGTGPTLTMRREALEAITTNCDSTLVLPRRRKRPRKDQSLEAPTMTKEKQIPPAREQRSTRGNKYRSGIVDHPNLTTVPITLSHMTDKDLIAEALQVGVLLDHPDGNAEQVINHLRSREAESGAGIQEGSQTLIPHNIQPQGQGTVSP</sequence>
<evidence type="ECO:0000313" key="3">
    <source>
        <dbReference type="Proteomes" id="UP001085076"/>
    </source>
</evidence>
<feature type="compositionally biased region" description="Basic and acidic residues" evidence="1">
    <location>
        <begin position="435"/>
        <end position="448"/>
    </location>
</feature>
<reference evidence="2" key="2">
    <citation type="journal article" date="2022" name="Hortic Res">
        <title>The genome of Dioscorea zingiberensis sheds light on the biosynthesis, origin and evolution of the medicinally important diosgenin saponins.</title>
        <authorList>
            <person name="Li Y."/>
            <person name="Tan C."/>
            <person name="Li Z."/>
            <person name="Guo J."/>
            <person name="Li S."/>
            <person name="Chen X."/>
            <person name="Wang C."/>
            <person name="Dai X."/>
            <person name="Yang H."/>
            <person name="Song W."/>
            <person name="Hou L."/>
            <person name="Xu J."/>
            <person name="Tong Z."/>
            <person name="Xu A."/>
            <person name="Yuan X."/>
            <person name="Wang W."/>
            <person name="Yang Q."/>
            <person name="Chen L."/>
            <person name="Sun Z."/>
            <person name="Wang K."/>
            <person name="Pan B."/>
            <person name="Chen J."/>
            <person name="Bao Y."/>
            <person name="Liu F."/>
            <person name="Qi X."/>
            <person name="Gang D.R."/>
            <person name="Wen J."/>
            <person name="Li J."/>
        </authorList>
    </citation>
    <scope>NUCLEOTIDE SEQUENCE</scope>
    <source>
        <strain evidence="2">Dzin_1.0</strain>
    </source>
</reference>
<proteinExistence type="predicted"/>
<evidence type="ECO:0000313" key="2">
    <source>
        <dbReference type="EMBL" id="KAJ0967656.1"/>
    </source>
</evidence>
<reference evidence="2" key="1">
    <citation type="submission" date="2021-03" db="EMBL/GenBank/DDBJ databases">
        <authorList>
            <person name="Li Z."/>
            <person name="Yang C."/>
        </authorList>
    </citation>
    <scope>NUCLEOTIDE SEQUENCE</scope>
    <source>
        <strain evidence="2">Dzin_1.0</strain>
        <tissue evidence="2">Leaf</tissue>
    </source>
</reference>
<comment type="caution">
    <text evidence="2">The sequence shown here is derived from an EMBL/GenBank/DDBJ whole genome shotgun (WGS) entry which is preliminary data.</text>
</comment>
<dbReference type="AlphaFoldDB" id="A0A9D5C6Z7"/>
<dbReference type="OrthoDB" id="3863715at2759"/>
<keyword evidence="3" id="KW-1185">Reference proteome</keyword>
<feature type="region of interest" description="Disordered" evidence="1">
    <location>
        <begin position="518"/>
        <end position="537"/>
    </location>
</feature>
<accession>A0A9D5C6Z7</accession>
<evidence type="ECO:0008006" key="4">
    <source>
        <dbReference type="Google" id="ProtNLM"/>
    </source>
</evidence>
<name>A0A9D5C6Z7_9LILI</name>